<dbReference type="EMBL" id="JAHHGM010000010">
    <property type="protein sequence ID" value="MBT2989755.1"/>
    <property type="molecule type" value="Genomic_DNA"/>
</dbReference>
<dbReference type="Gene3D" id="1.10.287.470">
    <property type="entry name" value="Helix hairpin bin"/>
    <property type="match status" value="1"/>
</dbReference>
<name>A0A944M9V7_9GAMM</name>
<accession>A0A944M9V7</accession>
<dbReference type="Gene3D" id="2.40.50.100">
    <property type="match status" value="1"/>
</dbReference>
<organism evidence="2 3">
    <name type="scientific">Candidatus Thiodiazotropha taylori</name>
    <dbReference type="NCBI Taxonomy" id="2792791"/>
    <lineage>
        <taxon>Bacteria</taxon>
        <taxon>Pseudomonadati</taxon>
        <taxon>Pseudomonadota</taxon>
        <taxon>Gammaproteobacteria</taxon>
        <taxon>Chromatiales</taxon>
        <taxon>Sedimenticolaceae</taxon>
        <taxon>Candidatus Thiodiazotropha</taxon>
    </lineage>
</organism>
<dbReference type="AlphaFoldDB" id="A0A944M9V7"/>
<dbReference type="Proteomes" id="UP000770889">
    <property type="component" value="Unassembled WGS sequence"/>
</dbReference>
<evidence type="ECO:0000256" key="1">
    <source>
        <dbReference type="ARBA" id="ARBA00009477"/>
    </source>
</evidence>
<dbReference type="PANTHER" id="PTHR30469">
    <property type="entry name" value="MULTIDRUG RESISTANCE PROTEIN MDTA"/>
    <property type="match status" value="1"/>
</dbReference>
<dbReference type="SUPFAM" id="SSF111369">
    <property type="entry name" value="HlyD-like secretion proteins"/>
    <property type="match status" value="1"/>
</dbReference>
<protein>
    <submittedName>
        <fullName evidence="2">Efflux RND transporter periplasmic adaptor subunit</fullName>
    </submittedName>
</protein>
<comment type="similarity">
    <text evidence="1">Belongs to the membrane fusion protein (MFP) (TC 8.A.1) family.</text>
</comment>
<comment type="caution">
    <text evidence="2">The sequence shown here is derived from an EMBL/GenBank/DDBJ whole genome shotgun (WGS) entry which is preliminary data.</text>
</comment>
<dbReference type="GO" id="GO:0015562">
    <property type="term" value="F:efflux transmembrane transporter activity"/>
    <property type="evidence" value="ECO:0007669"/>
    <property type="project" value="TreeGrafter"/>
</dbReference>
<dbReference type="Gene3D" id="2.40.30.170">
    <property type="match status" value="1"/>
</dbReference>
<dbReference type="GO" id="GO:1990281">
    <property type="term" value="C:efflux pump complex"/>
    <property type="evidence" value="ECO:0007669"/>
    <property type="project" value="TreeGrafter"/>
</dbReference>
<dbReference type="InterPro" id="IPR006143">
    <property type="entry name" value="RND_pump_MFP"/>
</dbReference>
<sequence>MRIINLSSLIFGLLLLPIHSFADDRLVTAKPALQREVLSGFTRARSRVLLSAENAGRIESVNGDVGDRIKEGEPFACQDQTFINMELRSNKAERDALAVDRAYFRKEVARYRQLLKQNSSSQSQLDSALRSQDKINTQLAALTVAADILKERKKRLCIMAPAGWRVVKRYIEPGEWVNTGEPVVDVGDYHSLVVPFALSMAEYQALNALEGELKLTLPELKSEVDASILRISPAFDEVSRKIKIELEIAVEQSLARGGLRVELALDIPFRGDAVLIPERALTQRYEQYWLKRANGEELRVVYLGRIKGDDEAWVRVTGPGIKPGDQFTLNQER</sequence>
<evidence type="ECO:0000313" key="2">
    <source>
        <dbReference type="EMBL" id="MBT2989755.1"/>
    </source>
</evidence>
<dbReference type="PANTHER" id="PTHR30469:SF15">
    <property type="entry name" value="HLYD FAMILY OF SECRETION PROTEINS"/>
    <property type="match status" value="1"/>
</dbReference>
<evidence type="ECO:0000313" key="3">
    <source>
        <dbReference type="Proteomes" id="UP000770889"/>
    </source>
</evidence>
<reference evidence="2 3" key="1">
    <citation type="submission" date="2021-05" db="EMBL/GenBank/DDBJ databases">
        <title>Genetic and Functional Diversity in Clade A Lucinid endosymbionts from the Bahamas.</title>
        <authorList>
            <person name="Giani N.M."/>
            <person name="Engel A.S."/>
            <person name="Campbell B.J."/>
        </authorList>
    </citation>
    <scope>NUCLEOTIDE SEQUENCE [LARGE SCALE GENOMIC DNA]</scope>
    <source>
        <strain evidence="2">LUC16012Gg_MoonRockCtena</strain>
    </source>
</reference>
<dbReference type="NCBIfam" id="TIGR01730">
    <property type="entry name" value="RND_mfp"/>
    <property type="match status" value="1"/>
</dbReference>
<proteinExistence type="inferred from homology"/>
<gene>
    <name evidence="2" type="ORF">KME65_12400</name>
</gene>